<keyword evidence="3" id="KW-1185">Reference proteome</keyword>
<organism evidence="2 3">
    <name type="scientific">Tenggerimyces flavus</name>
    <dbReference type="NCBI Taxonomy" id="1708749"/>
    <lineage>
        <taxon>Bacteria</taxon>
        <taxon>Bacillati</taxon>
        <taxon>Actinomycetota</taxon>
        <taxon>Actinomycetes</taxon>
        <taxon>Propionibacteriales</taxon>
        <taxon>Nocardioidaceae</taxon>
        <taxon>Tenggerimyces</taxon>
    </lineage>
</organism>
<keyword evidence="1" id="KW-0732">Signal</keyword>
<proteinExistence type="predicted"/>
<protein>
    <submittedName>
        <fullName evidence="2">Uncharacterized protein</fullName>
    </submittedName>
</protein>
<evidence type="ECO:0000256" key="1">
    <source>
        <dbReference type="SAM" id="SignalP"/>
    </source>
</evidence>
<dbReference type="EMBL" id="JBHRZH010000015">
    <property type="protein sequence ID" value="MFC3762548.1"/>
    <property type="molecule type" value="Genomic_DNA"/>
</dbReference>
<evidence type="ECO:0000313" key="3">
    <source>
        <dbReference type="Proteomes" id="UP001595699"/>
    </source>
</evidence>
<accession>A0ABV7YEJ2</accession>
<dbReference type="RefSeq" id="WP_205118835.1">
    <property type="nucleotide sequence ID" value="NZ_JAFBCM010000001.1"/>
</dbReference>
<name>A0ABV7YEJ2_9ACTN</name>
<dbReference type="Proteomes" id="UP001595699">
    <property type="component" value="Unassembled WGS sequence"/>
</dbReference>
<gene>
    <name evidence="2" type="ORF">ACFOUW_17025</name>
</gene>
<dbReference type="Gene3D" id="3.50.30.30">
    <property type="match status" value="1"/>
</dbReference>
<evidence type="ECO:0000313" key="2">
    <source>
        <dbReference type="EMBL" id="MFC3762548.1"/>
    </source>
</evidence>
<feature type="chain" id="PRO_5047460232" evidence="1">
    <location>
        <begin position="26"/>
        <end position="657"/>
    </location>
</feature>
<reference evidence="3" key="1">
    <citation type="journal article" date="2019" name="Int. J. Syst. Evol. Microbiol.">
        <title>The Global Catalogue of Microorganisms (GCM) 10K type strain sequencing project: providing services to taxonomists for standard genome sequencing and annotation.</title>
        <authorList>
            <consortium name="The Broad Institute Genomics Platform"/>
            <consortium name="The Broad Institute Genome Sequencing Center for Infectious Disease"/>
            <person name="Wu L."/>
            <person name="Ma J."/>
        </authorList>
    </citation>
    <scope>NUCLEOTIDE SEQUENCE [LARGE SCALE GENOMIC DNA]</scope>
    <source>
        <strain evidence="3">CGMCC 4.7241</strain>
    </source>
</reference>
<comment type="caution">
    <text evidence="2">The sequence shown here is derived from an EMBL/GenBank/DDBJ whole genome shotgun (WGS) entry which is preliminary data.</text>
</comment>
<sequence length="657" mass="71229">MTLRGLVLPVLLIGALLAPAGSAAAAPQIFPERFTLTVRLLDRAGQPAPAATVPSIDIFKLDDPDFIYRGDPGRIVLRQGRYAVHATIRTPRPGLEPSYSFISHPDLRINGDTTLTLDARLGKPVGLSSDDPAARGGAYSFHRYARIAGETVGTYEEFDPRYHPTYAATVPGAGSPTFAYSQIRRAAEPQLELHLLGADGFEVAAYGFLNSPVPQLRGTFTAVYAGGGTTADLARVDARGKLVAIELPSGTTYAEAFRRTANIKAAGAKLAYVVVSPASGDWIAAAEAEEAPALPTLEGNTVTGRRFLARVKAAERTVSVVLDRRPTRRYELAYGGDTDLSKARVLRPRTRDLAAVRTTYHGDAAHPLREVSAVTTIAGGDVFLFTSEPTVAPTTRLEYFTPGTWRLSACGPGTGCASTTERLVRGRTHSVAWNKAVAGPTFRGATEDRTYGRRPWAWRKDGALDLAFPMFGDAAGRPREALPEIGDEGSIALYRDGALVQRVPRPSRARIPVQAGESTYRLIAEAIRETDWWPLSRTVKADWTFRSSAANEGESLPLVTVRFDPKVDVLNRVRADRRISIPAYVERGGVSVRAKQLSVWTSADDGRTWQQVSVRRTLAGWRVDVRTPPSGYVSLRARAVDTAGNRVEQTILRAFGV</sequence>
<feature type="signal peptide" evidence="1">
    <location>
        <begin position="1"/>
        <end position="25"/>
    </location>
</feature>